<dbReference type="AlphaFoldDB" id="A0A498I1B5"/>
<sequence length="76" mass="8516">MWFEFVIHKEASMVSQTIRNTVNSPAESLGVGIKNPEMQNFEIPDLPIVRDEEKGLGGWPPEESSNSRNMVGGWGR</sequence>
<evidence type="ECO:0000313" key="2">
    <source>
        <dbReference type="EMBL" id="RXH76042.1"/>
    </source>
</evidence>
<name>A0A498I1B5_MALDO</name>
<evidence type="ECO:0000313" key="3">
    <source>
        <dbReference type="Proteomes" id="UP000290289"/>
    </source>
</evidence>
<dbReference type="Proteomes" id="UP000290289">
    <property type="component" value="Chromosome 15"/>
</dbReference>
<protein>
    <submittedName>
        <fullName evidence="2">Uncharacterized protein</fullName>
    </submittedName>
</protein>
<organism evidence="2 3">
    <name type="scientific">Malus domestica</name>
    <name type="common">Apple</name>
    <name type="synonym">Pyrus malus</name>
    <dbReference type="NCBI Taxonomy" id="3750"/>
    <lineage>
        <taxon>Eukaryota</taxon>
        <taxon>Viridiplantae</taxon>
        <taxon>Streptophyta</taxon>
        <taxon>Embryophyta</taxon>
        <taxon>Tracheophyta</taxon>
        <taxon>Spermatophyta</taxon>
        <taxon>Magnoliopsida</taxon>
        <taxon>eudicotyledons</taxon>
        <taxon>Gunneridae</taxon>
        <taxon>Pentapetalae</taxon>
        <taxon>rosids</taxon>
        <taxon>fabids</taxon>
        <taxon>Rosales</taxon>
        <taxon>Rosaceae</taxon>
        <taxon>Amygdaloideae</taxon>
        <taxon>Maleae</taxon>
        <taxon>Malus</taxon>
    </lineage>
</organism>
<keyword evidence="3" id="KW-1185">Reference proteome</keyword>
<reference evidence="2 3" key="1">
    <citation type="submission" date="2018-10" db="EMBL/GenBank/DDBJ databases">
        <title>A high-quality apple genome assembly.</title>
        <authorList>
            <person name="Hu J."/>
        </authorList>
    </citation>
    <scope>NUCLEOTIDE SEQUENCE [LARGE SCALE GENOMIC DNA]</scope>
    <source>
        <strain evidence="3">cv. HFTH1</strain>
        <tissue evidence="2">Young leaf</tissue>
    </source>
</reference>
<gene>
    <name evidence="2" type="ORF">DVH24_042829</name>
</gene>
<evidence type="ECO:0000256" key="1">
    <source>
        <dbReference type="SAM" id="MobiDB-lite"/>
    </source>
</evidence>
<feature type="region of interest" description="Disordered" evidence="1">
    <location>
        <begin position="52"/>
        <end position="76"/>
    </location>
</feature>
<comment type="caution">
    <text evidence="2">The sequence shown here is derived from an EMBL/GenBank/DDBJ whole genome shotgun (WGS) entry which is preliminary data.</text>
</comment>
<proteinExistence type="predicted"/>
<accession>A0A498I1B5</accession>
<dbReference type="EMBL" id="RDQH01000341">
    <property type="protein sequence ID" value="RXH76042.1"/>
    <property type="molecule type" value="Genomic_DNA"/>
</dbReference>